<feature type="compositionally biased region" description="Basic residues" evidence="1">
    <location>
        <begin position="64"/>
        <end position="73"/>
    </location>
</feature>
<feature type="region of interest" description="Disordered" evidence="1">
    <location>
        <begin position="173"/>
        <end position="211"/>
    </location>
</feature>
<reference evidence="2 3" key="1">
    <citation type="submission" date="2024-10" db="EMBL/GenBank/DDBJ databases">
        <title>Updated reference genomes for cyclostephanoid diatoms.</title>
        <authorList>
            <person name="Roberts W.R."/>
            <person name="Alverson A.J."/>
        </authorList>
    </citation>
    <scope>NUCLEOTIDE SEQUENCE [LARGE SCALE GENOMIC DNA]</scope>
    <source>
        <strain evidence="2 3">AJA232-27</strain>
    </source>
</reference>
<dbReference type="Proteomes" id="UP001530293">
    <property type="component" value="Unassembled WGS sequence"/>
</dbReference>
<sequence length="269" mass="28879">MTAPLPTPNTRDYSTQSLRSYRGAAASYLKSREKKFNSPTSSLEHPPSSSCSSSPACGSPPRFRPSHPSRCRSRTPSPPSSPAAAAGGGETSSKTPRTVSPGGTPATSAGTSSRQAAKQEAQLQPGRHRVRWAEDLVVNCYTRPRTLRKDVSALFYSRADELRFRREAETTTIVDKECRDEPSEEDEPEGGSLPSSPDLPHPPLGSTKQERKDYAISKAVVVFGNSTKTYGGCALEATTSPTSLADGATTESTFSFDDAAFWNGLLTWS</sequence>
<proteinExistence type="predicted"/>
<evidence type="ECO:0000256" key="1">
    <source>
        <dbReference type="SAM" id="MobiDB-lite"/>
    </source>
</evidence>
<dbReference type="AlphaFoldDB" id="A0ABD3MP29"/>
<gene>
    <name evidence="2" type="ORF">ACHAWU_003079</name>
</gene>
<keyword evidence="3" id="KW-1185">Reference proteome</keyword>
<feature type="compositionally biased region" description="Low complexity" evidence="1">
    <location>
        <begin position="38"/>
        <end position="61"/>
    </location>
</feature>
<evidence type="ECO:0000313" key="3">
    <source>
        <dbReference type="Proteomes" id="UP001530293"/>
    </source>
</evidence>
<accession>A0ABD3MP29</accession>
<dbReference type="EMBL" id="JALLBG020000095">
    <property type="protein sequence ID" value="KAL3765538.1"/>
    <property type="molecule type" value="Genomic_DNA"/>
</dbReference>
<feature type="region of interest" description="Disordered" evidence="1">
    <location>
        <begin position="24"/>
        <end position="126"/>
    </location>
</feature>
<comment type="caution">
    <text evidence="2">The sequence shown here is derived from an EMBL/GenBank/DDBJ whole genome shotgun (WGS) entry which is preliminary data.</text>
</comment>
<protein>
    <submittedName>
        <fullName evidence="2">Uncharacterized protein</fullName>
    </submittedName>
</protein>
<name>A0ABD3MP29_9STRA</name>
<feature type="compositionally biased region" description="Polar residues" evidence="1">
    <location>
        <begin position="105"/>
        <end position="116"/>
    </location>
</feature>
<evidence type="ECO:0000313" key="2">
    <source>
        <dbReference type="EMBL" id="KAL3765538.1"/>
    </source>
</evidence>
<organism evidence="2 3">
    <name type="scientific">Discostella pseudostelligera</name>
    <dbReference type="NCBI Taxonomy" id="259834"/>
    <lineage>
        <taxon>Eukaryota</taxon>
        <taxon>Sar</taxon>
        <taxon>Stramenopiles</taxon>
        <taxon>Ochrophyta</taxon>
        <taxon>Bacillariophyta</taxon>
        <taxon>Coscinodiscophyceae</taxon>
        <taxon>Thalassiosirophycidae</taxon>
        <taxon>Stephanodiscales</taxon>
        <taxon>Stephanodiscaceae</taxon>
        <taxon>Discostella</taxon>
    </lineage>
</organism>